<sequence>MKAECPVLIIFSILYHADGFHPFMSVMKVHDELVDNVMSLIAKDIHNMQKEDEENAAITASSLNSLYCQALPVNITFPTWLIPNLPNEDSAISKAVSDLQSSGVSASCTNKWISLLCHKVPFCSSHKKKLLGSVSRQECNSAVNCLSSTSQAAFRDIIDCHMFPDQKAPVYNPCGQTNAPPSQINGPSSQKHTNHASTVVLGSFLFYVICSLLAFLSKASFCMIYYTSVVKK</sequence>
<dbReference type="GeneID" id="6752318"/>
<dbReference type="KEGG" id="tad:TRIADDRAFT_54736"/>
<dbReference type="CTD" id="6752318"/>
<dbReference type="InParanoid" id="B3RSU8"/>
<feature type="transmembrane region" description="Helical" evidence="1">
    <location>
        <begin position="204"/>
        <end position="226"/>
    </location>
</feature>
<name>B3RSU8_TRIAD</name>
<keyword evidence="1" id="KW-1133">Transmembrane helix</keyword>
<reference evidence="2 3" key="1">
    <citation type="journal article" date="2008" name="Nature">
        <title>The Trichoplax genome and the nature of placozoans.</title>
        <authorList>
            <person name="Srivastava M."/>
            <person name="Begovic E."/>
            <person name="Chapman J."/>
            <person name="Putnam N.H."/>
            <person name="Hellsten U."/>
            <person name="Kawashima T."/>
            <person name="Kuo A."/>
            <person name="Mitros T."/>
            <person name="Salamov A."/>
            <person name="Carpenter M.L."/>
            <person name="Signorovitch A.Y."/>
            <person name="Moreno M.A."/>
            <person name="Kamm K."/>
            <person name="Grimwood J."/>
            <person name="Schmutz J."/>
            <person name="Shapiro H."/>
            <person name="Grigoriev I.V."/>
            <person name="Buss L.W."/>
            <person name="Schierwater B."/>
            <person name="Dellaporta S.L."/>
            <person name="Rokhsar D.S."/>
        </authorList>
    </citation>
    <scope>NUCLEOTIDE SEQUENCE [LARGE SCALE GENOMIC DNA]</scope>
    <source>
        <strain evidence="2 3">Grell-BS-1999</strain>
    </source>
</reference>
<evidence type="ECO:0008006" key="4">
    <source>
        <dbReference type="Google" id="ProtNLM"/>
    </source>
</evidence>
<dbReference type="HOGENOM" id="CLU_1196235_0_0_1"/>
<dbReference type="RefSeq" id="XP_002111105.1">
    <property type="nucleotide sequence ID" value="XM_002111069.1"/>
</dbReference>
<gene>
    <name evidence="2" type="ORF">TRIADDRAFT_54736</name>
</gene>
<evidence type="ECO:0000256" key="1">
    <source>
        <dbReference type="SAM" id="Phobius"/>
    </source>
</evidence>
<keyword evidence="1" id="KW-0812">Transmembrane</keyword>
<dbReference type="PhylomeDB" id="B3RSU8"/>
<keyword evidence="3" id="KW-1185">Reference proteome</keyword>
<dbReference type="Proteomes" id="UP000009022">
    <property type="component" value="Unassembled WGS sequence"/>
</dbReference>
<evidence type="ECO:0000313" key="2">
    <source>
        <dbReference type="EMBL" id="EDV27109.1"/>
    </source>
</evidence>
<protein>
    <recommendedName>
        <fullName evidence="4">FZ domain-containing protein</fullName>
    </recommendedName>
</protein>
<organism evidence="2 3">
    <name type="scientific">Trichoplax adhaerens</name>
    <name type="common">Trichoplax reptans</name>
    <dbReference type="NCBI Taxonomy" id="10228"/>
    <lineage>
        <taxon>Eukaryota</taxon>
        <taxon>Metazoa</taxon>
        <taxon>Placozoa</taxon>
        <taxon>Uniplacotomia</taxon>
        <taxon>Trichoplacea</taxon>
        <taxon>Trichoplacidae</taxon>
        <taxon>Trichoplax</taxon>
    </lineage>
</organism>
<keyword evidence="1" id="KW-0472">Membrane</keyword>
<dbReference type="AlphaFoldDB" id="B3RSU8"/>
<dbReference type="EMBL" id="DS985243">
    <property type="protein sequence ID" value="EDV27109.1"/>
    <property type="molecule type" value="Genomic_DNA"/>
</dbReference>
<accession>B3RSU8</accession>
<evidence type="ECO:0000313" key="3">
    <source>
        <dbReference type="Proteomes" id="UP000009022"/>
    </source>
</evidence>
<proteinExistence type="predicted"/>